<evidence type="ECO:0000256" key="14">
    <source>
        <dbReference type="ARBA" id="ARBA00023288"/>
    </source>
</evidence>
<organism evidence="20 21">
    <name type="scientific">Diutina rugosa</name>
    <name type="common">Yeast</name>
    <name type="synonym">Candida rugosa</name>
    <dbReference type="NCBI Taxonomy" id="5481"/>
    <lineage>
        <taxon>Eukaryota</taxon>
        <taxon>Fungi</taxon>
        <taxon>Dikarya</taxon>
        <taxon>Ascomycota</taxon>
        <taxon>Saccharomycotina</taxon>
        <taxon>Pichiomycetes</taxon>
        <taxon>Debaryomycetaceae</taxon>
        <taxon>Diutina</taxon>
    </lineage>
</organism>
<dbReference type="OMA" id="NCKGEDV"/>
<dbReference type="VEuPathDB" id="FungiDB:DIURU_005190"/>
<keyword evidence="9 18" id="KW-0732">Signal</keyword>
<dbReference type="GO" id="GO:0005576">
    <property type="term" value="C:extracellular region"/>
    <property type="evidence" value="ECO:0007669"/>
    <property type="project" value="UniProtKB-SubCell"/>
</dbReference>
<keyword evidence="17" id="KW-0812">Transmembrane</keyword>
<feature type="transmembrane region" description="Helical" evidence="17">
    <location>
        <begin position="199"/>
        <end position="221"/>
    </location>
</feature>
<evidence type="ECO:0000259" key="19">
    <source>
        <dbReference type="PROSITE" id="PS52012"/>
    </source>
</evidence>
<feature type="disulfide bond" evidence="15">
    <location>
        <begin position="80"/>
        <end position="113"/>
    </location>
</feature>
<evidence type="ECO:0000256" key="15">
    <source>
        <dbReference type="PROSITE-ProRule" id="PRU01356"/>
    </source>
</evidence>
<dbReference type="RefSeq" id="XP_034010066.1">
    <property type="nucleotide sequence ID" value="XM_034158145.1"/>
</dbReference>
<evidence type="ECO:0000256" key="6">
    <source>
        <dbReference type="ARBA" id="ARBA00022617"/>
    </source>
</evidence>
<evidence type="ECO:0000256" key="18">
    <source>
        <dbReference type="SAM" id="SignalP"/>
    </source>
</evidence>
<evidence type="ECO:0000256" key="16">
    <source>
        <dbReference type="SAM" id="MobiDB-lite"/>
    </source>
</evidence>
<feature type="disulfide bond" evidence="15">
    <location>
        <begin position="71"/>
        <end position="78"/>
    </location>
</feature>
<evidence type="ECO:0000256" key="7">
    <source>
        <dbReference type="ARBA" id="ARBA00022622"/>
    </source>
</evidence>
<dbReference type="GO" id="GO:0098552">
    <property type="term" value="C:side of membrane"/>
    <property type="evidence" value="ECO:0007669"/>
    <property type="project" value="UniProtKB-KW"/>
</dbReference>
<dbReference type="AlphaFoldDB" id="A0A642UH04"/>
<dbReference type="SMART" id="SM00747">
    <property type="entry name" value="CFEM"/>
    <property type="match status" value="1"/>
</dbReference>
<accession>A0A642UH04</accession>
<keyword evidence="5" id="KW-0964">Secreted</keyword>
<dbReference type="PANTHER" id="PTHR37928:SF1">
    <property type="entry name" value="CFEM DOMAIN PROTEIN (AFU_ORTHOLOGUE AFUA_6G14090)"/>
    <property type="match status" value="1"/>
</dbReference>
<protein>
    <recommendedName>
        <fullName evidence="19">CFEM domain-containing protein</fullName>
    </recommendedName>
</protein>
<feature type="region of interest" description="Disordered" evidence="16">
    <location>
        <begin position="138"/>
        <end position="197"/>
    </location>
</feature>
<keyword evidence="8 15" id="KW-0479">Metal-binding</keyword>
<comment type="caution">
    <text evidence="20">The sequence shown here is derived from an EMBL/GenBank/DDBJ whole genome shotgun (WGS) entry which is preliminary data.</text>
</comment>
<feature type="chain" id="PRO_5024998536" description="CFEM domain-containing protein" evidence="18">
    <location>
        <begin position="19"/>
        <end position="222"/>
    </location>
</feature>
<keyword evidence="11 17" id="KW-0472">Membrane</keyword>
<evidence type="ECO:0000256" key="10">
    <source>
        <dbReference type="ARBA" id="ARBA00023004"/>
    </source>
</evidence>
<dbReference type="InterPro" id="IPR008427">
    <property type="entry name" value="Extracellular_membr_CFEM_dom"/>
</dbReference>
<dbReference type="EMBL" id="SWFT01000155">
    <property type="protein sequence ID" value="KAA8897591.1"/>
    <property type="molecule type" value="Genomic_DNA"/>
</dbReference>
<feature type="domain" description="CFEM" evidence="19">
    <location>
        <begin position="29"/>
        <end position="138"/>
    </location>
</feature>
<dbReference type="GeneID" id="54783841"/>
<evidence type="ECO:0000256" key="2">
    <source>
        <dbReference type="ARBA" id="ARBA00004613"/>
    </source>
</evidence>
<keyword evidence="4" id="KW-1003">Cell membrane</keyword>
<evidence type="ECO:0000313" key="21">
    <source>
        <dbReference type="Proteomes" id="UP000449547"/>
    </source>
</evidence>
<reference evidence="20 21" key="1">
    <citation type="submission" date="2019-07" db="EMBL/GenBank/DDBJ databases">
        <title>Genome assembly of two rare yeast pathogens: Diutina rugosa and Trichomonascus ciferrii.</title>
        <authorList>
            <person name="Mixao V."/>
            <person name="Saus E."/>
            <person name="Hansen A."/>
            <person name="Lass-Flor C."/>
            <person name="Gabaldon T."/>
        </authorList>
    </citation>
    <scope>NUCLEOTIDE SEQUENCE [LARGE SCALE GENOMIC DNA]</scope>
    <source>
        <strain evidence="20 21">CBS 613</strain>
    </source>
</reference>
<evidence type="ECO:0000256" key="3">
    <source>
        <dbReference type="ARBA" id="ARBA00010031"/>
    </source>
</evidence>
<dbReference type="GO" id="GO:0046872">
    <property type="term" value="F:metal ion binding"/>
    <property type="evidence" value="ECO:0007669"/>
    <property type="project" value="UniProtKB-UniRule"/>
</dbReference>
<gene>
    <name evidence="20" type="ORF">DIURU_005190</name>
</gene>
<keyword evidence="12 15" id="KW-1015">Disulfide bond</keyword>
<name>A0A642UH04_DIURU</name>
<evidence type="ECO:0000256" key="1">
    <source>
        <dbReference type="ARBA" id="ARBA00004609"/>
    </source>
</evidence>
<evidence type="ECO:0000256" key="4">
    <source>
        <dbReference type="ARBA" id="ARBA00022475"/>
    </source>
</evidence>
<dbReference type="OrthoDB" id="2496787at2759"/>
<comment type="similarity">
    <text evidence="3">Belongs to the RBT5 family.</text>
</comment>
<evidence type="ECO:0000256" key="8">
    <source>
        <dbReference type="ARBA" id="ARBA00022723"/>
    </source>
</evidence>
<keyword evidence="7" id="KW-0336">GPI-anchor</keyword>
<feature type="compositionally biased region" description="Low complexity" evidence="16">
    <location>
        <begin position="155"/>
        <end position="197"/>
    </location>
</feature>
<evidence type="ECO:0000256" key="11">
    <source>
        <dbReference type="ARBA" id="ARBA00023136"/>
    </source>
</evidence>
<comment type="subcellular location">
    <subcellularLocation>
        <location evidence="1">Cell membrane</location>
        <topology evidence="1">Lipid-anchor</topology>
        <topology evidence="1">GPI-anchor</topology>
    </subcellularLocation>
    <subcellularLocation>
        <location evidence="2">Secreted</location>
    </subcellularLocation>
</comment>
<feature type="binding site" description="axial binding residue" evidence="15">
    <location>
        <position position="75"/>
    </location>
    <ligand>
        <name>heme</name>
        <dbReference type="ChEBI" id="CHEBI:30413"/>
    </ligand>
    <ligandPart>
        <name>Fe</name>
        <dbReference type="ChEBI" id="CHEBI:18248"/>
    </ligandPart>
</feature>
<evidence type="ECO:0000256" key="5">
    <source>
        <dbReference type="ARBA" id="ARBA00022525"/>
    </source>
</evidence>
<keyword evidence="13" id="KW-0325">Glycoprotein</keyword>
<dbReference type="Proteomes" id="UP000449547">
    <property type="component" value="Unassembled WGS sequence"/>
</dbReference>
<evidence type="ECO:0000256" key="12">
    <source>
        <dbReference type="ARBA" id="ARBA00023157"/>
    </source>
</evidence>
<dbReference type="Pfam" id="PF05730">
    <property type="entry name" value="CFEM"/>
    <property type="match status" value="1"/>
</dbReference>
<keyword evidence="17" id="KW-1133">Transmembrane helix</keyword>
<keyword evidence="6 15" id="KW-0349">Heme</keyword>
<dbReference type="GO" id="GO:0005886">
    <property type="term" value="C:plasma membrane"/>
    <property type="evidence" value="ECO:0007669"/>
    <property type="project" value="UniProtKB-SubCell"/>
</dbReference>
<feature type="signal peptide" evidence="18">
    <location>
        <begin position="1"/>
        <end position="18"/>
    </location>
</feature>
<feature type="disulfide bond" evidence="15">
    <location>
        <begin position="61"/>
        <end position="92"/>
    </location>
</feature>
<evidence type="ECO:0000313" key="20">
    <source>
        <dbReference type="EMBL" id="KAA8897591.1"/>
    </source>
</evidence>
<dbReference type="PANTHER" id="PTHR37928">
    <property type="entry name" value="CFEM DOMAIN PROTEIN (AFU_ORTHOLOGUE AFUA_6G14090)"/>
    <property type="match status" value="1"/>
</dbReference>
<keyword evidence="21" id="KW-1185">Reference proteome</keyword>
<evidence type="ECO:0000256" key="17">
    <source>
        <dbReference type="SAM" id="Phobius"/>
    </source>
</evidence>
<dbReference type="PROSITE" id="PS52012">
    <property type="entry name" value="CFEM"/>
    <property type="match status" value="1"/>
</dbReference>
<keyword evidence="10 15" id="KW-0408">Iron</keyword>
<evidence type="ECO:0000256" key="9">
    <source>
        <dbReference type="ARBA" id="ARBA00022729"/>
    </source>
</evidence>
<sequence>MLFNVLLLAVSVMADAQAAVTAANDFTVGDFRTYPKVPKTATFNGFADPIIDKLPDCAKECVKEDTGSTPCPYWDTGCFCVMPQWAGPVNECFAKCENPDDVKLATSLAYSLCTSVGANTMMMPGTVSELVQSAANRAVSGGDAKSTDDKSETASNSGNSNSGSNSGSDTARETTTSSGSESKSSASSASATGSSSSKAGVAAAGVGAAGLAAAVGFVGLLL</sequence>
<evidence type="ECO:0000256" key="13">
    <source>
        <dbReference type="ARBA" id="ARBA00023180"/>
    </source>
</evidence>
<keyword evidence="14" id="KW-0449">Lipoprotein</keyword>
<proteinExistence type="inferred from homology"/>
<dbReference type="InterPro" id="IPR051735">
    <property type="entry name" value="CFEM_domain"/>
</dbReference>
<comment type="caution">
    <text evidence="15">Lacks conserved residue(s) required for the propagation of feature annotation.</text>
</comment>